<proteinExistence type="inferred from homology"/>
<evidence type="ECO:0000256" key="6">
    <source>
        <dbReference type="ARBA" id="ARBA00022552"/>
    </source>
</evidence>
<keyword evidence="6 12" id="KW-0698">rRNA processing</keyword>
<name>A0AA97APE6_9CYAN</name>
<evidence type="ECO:0000256" key="11">
    <source>
        <dbReference type="ARBA" id="ARBA00047944"/>
    </source>
</evidence>
<evidence type="ECO:0000259" key="13">
    <source>
        <dbReference type="Pfam" id="PF04452"/>
    </source>
</evidence>
<dbReference type="InterPro" id="IPR046887">
    <property type="entry name" value="RsmE_PUA-like"/>
</dbReference>
<dbReference type="GO" id="GO:0070475">
    <property type="term" value="P:rRNA base methylation"/>
    <property type="evidence" value="ECO:0007669"/>
    <property type="project" value="TreeGrafter"/>
</dbReference>
<evidence type="ECO:0000256" key="5">
    <source>
        <dbReference type="ARBA" id="ARBA00022490"/>
    </source>
</evidence>
<protein>
    <recommendedName>
        <fullName evidence="4 12">Ribosomal RNA small subunit methyltransferase E</fullName>
        <ecNumber evidence="3 12">2.1.1.193</ecNumber>
    </recommendedName>
</protein>
<dbReference type="RefSeq" id="WP_316432672.1">
    <property type="nucleotide sequence ID" value="NZ_CP053586.1"/>
</dbReference>
<dbReference type="SUPFAM" id="SSF88697">
    <property type="entry name" value="PUA domain-like"/>
    <property type="match status" value="1"/>
</dbReference>
<comment type="catalytic activity">
    <reaction evidence="11 12">
        <text>uridine(1498) in 16S rRNA + S-adenosyl-L-methionine = N(3)-methyluridine(1498) in 16S rRNA + S-adenosyl-L-homocysteine + H(+)</text>
        <dbReference type="Rhea" id="RHEA:42920"/>
        <dbReference type="Rhea" id="RHEA-COMP:10283"/>
        <dbReference type="Rhea" id="RHEA-COMP:10284"/>
        <dbReference type="ChEBI" id="CHEBI:15378"/>
        <dbReference type="ChEBI" id="CHEBI:57856"/>
        <dbReference type="ChEBI" id="CHEBI:59789"/>
        <dbReference type="ChEBI" id="CHEBI:65315"/>
        <dbReference type="ChEBI" id="CHEBI:74502"/>
        <dbReference type="EC" id="2.1.1.193"/>
    </reaction>
</comment>
<feature type="domain" description="Ribosomal RNA small subunit methyltransferase E PUA-like" evidence="14">
    <location>
        <begin position="24"/>
        <end position="58"/>
    </location>
</feature>
<keyword evidence="9 12" id="KW-0949">S-adenosyl-L-methionine</keyword>
<dbReference type="InterPro" id="IPR046886">
    <property type="entry name" value="RsmE_MTase_dom"/>
</dbReference>
<dbReference type="EMBL" id="CP053586">
    <property type="protein sequence ID" value="WNZ21438.1"/>
    <property type="molecule type" value="Genomic_DNA"/>
</dbReference>
<keyword evidence="8 12" id="KW-0808">Transferase</keyword>
<sequence>MAQLQRLIITANQRSGQRIQLSQSQQHYLYRVLRLRAGDQFIAIDEAGQWWLSQLQAEAAAEILEAIPVETELSIAITLLMALPKTGMDDVVRQATEIGVQRIVPILSQRTVLKPSSQKLERWQRIAQEAAEQSERQFTPEILLPHFWPDALQTWNHQLASCYLCEARGNHPHLLTCLLPGPLSASLAFAIGPEGGWTDSEIAQALEAGYQPVSLGARILRAVTAPLVALSLLAAVSEIQAATDLNPS</sequence>
<dbReference type="PANTHER" id="PTHR30027">
    <property type="entry name" value="RIBOSOMAL RNA SMALL SUBUNIT METHYLTRANSFERASE E"/>
    <property type="match status" value="1"/>
</dbReference>
<dbReference type="InterPro" id="IPR029028">
    <property type="entry name" value="Alpha/beta_knot_MTases"/>
</dbReference>
<dbReference type="GO" id="GO:0070042">
    <property type="term" value="F:rRNA (uridine-N3-)-methyltransferase activity"/>
    <property type="evidence" value="ECO:0007669"/>
    <property type="project" value="TreeGrafter"/>
</dbReference>
<dbReference type="Pfam" id="PF04452">
    <property type="entry name" value="Methyltrans_RNA"/>
    <property type="match status" value="1"/>
</dbReference>
<evidence type="ECO:0000259" key="14">
    <source>
        <dbReference type="Pfam" id="PF20260"/>
    </source>
</evidence>
<dbReference type="AlphaFoldDB" id="A0AA97APE6"/>
<dbReference type="CDD" id="cd18084">
    <property type="entry name" value="RsmE-like"/>
    <property type="match status" value="1"/>
</dbReference>
<dbReference type="PANTHER" id="PTHR30027:SF3">
    <property type="entry name" value="16S RRNA (URACIL(1498)-N(3))-METHYLTRANSFERASE"/>
    <property type="match status" value="1"/>
</dbReference>
<dbReference type="Pfam" id="PF20260">
    <property type="entry name" value="PUA_4"/>
    <property type="match status" value="1"/>
</dbReference>
<dbReference type="NCBIfam" id="TIGR00046">
    <property type="entry name" value="RsmE family RNA methyltransferase"/>
    <property type="match status" value="1"/>
</dbReference>
<gene>
    <name evidence="15" type="ORF">HJG54_00205</name>
</gene>
<reference evidence="15" key="1">
    <citation type="submission" date="2020-05" db="EMBL/GenBank/DDBJ databases">
        <authorList>
            <person name="Zhu T."/>
            <person name="Keshari N."/>
            <person name="Lu X."/>
        </authorList>
    </citation>
    <scope>NUCLEOTIDE SEQUENCE</scope>
    <source>
        <strain evidence="15">NK1-12</strain>
    </source>
</reference>
<dbReference type="InterPro" id="IPR006700">
    <property type="entry name" value="RsmE"/>
</dbReference>
<dbReference type="PIRSF" id="PIRSF015601">
    <property type="entry name" value="MTase_slr0722"/>
    <property type="match status" value="1"/>
</dbReference>
<evidence type="ECO:0000256" key="4">
    <source>
        <dbReference type="ARBA" id="ARBA00013673"/>
    </source>
</evidence>
<evidence type="ECO:0000256" key="9">
    <source>
        <dbReference type="ARBA" id="ARBA00022691"/>
    </source>
</evidence>
<dbReference type="SUPFAM" id="SSF75217">
    <property type="entry name" value="alpha/beta knot"/>
    <property type="match status" value="1"/>
</dbReference>
<evidence type="ECO:0000256" key="12">
    <source>
        <dbReference type="PIRNR" id="PIRNR015601"/>
    </source>
</evidence>
<evidence type="ECO:0000256" key="3">
    <source>
        <dbReference type="ARBA" id="ARBA00012328"/>
    </source>
</evidence>
<feature type="domain" description="Ribosomal RNA small subunit methyltransferase E methyltransferase" evidence="13">
    <location>
        <begin position="72"/>
        <end position="233"/>
    </location>
</feature>
<accession>A0AA97APE6</accession>
<evidence type="ECO:0000256" key="7">
    <source>
        <dbReference type="ARBA" id="ARBA00022603"/>
    </source>
</evidence>
<dbReference type="Gene3D" id="3.40.1280.10">
    <property type="match status" value="1"/>
</dbReference>
<keyword evidence="7 12" id="KW-0489">Methyltransferase</keyword>
<evidence type="ECO:0000256" key="10">
    <source>
        <dbReference type="ARBA" id="ARBA00025699"/>
    </source>
</evidence>
<organism evidence="15">
    <name type="scientific">Leptolyngbya sp. NK1-12</name>
    <dbReference type="NCBI Taxonomy" id="2547451"/>
    <lineage>
        <taxon>Bacteria</taxon>
        <taxon>Bacillati</taxon>
        <taxon>Cyanobacteriota</taxon>
        <taxon>Cyanophyceae</taxon>
        <taxon>Leptolyngbyales</taxon>
        <taxon>Leptolyngbyaceae</taxon>
        <taxon>Leptolyngbya group</taxon>
        <taxon>Leptolyngbya</taxon>
    </lineage>
</organism>
<dbReference type="GO" id="GO:0005737">
    <property type="term" value="C:cytoplasm"/>
    <property type="evidence" value="ECO:0007669"/>
    <property type="project" value="UniProtKB-SubCell"/>
</dbReference>
<evidence type="ECO:0000313" key="15">
    <source>
        <dbReference type="EMBL" id="WNZ21438.1"/>
    </source>
</evidence>
<comment type="subcellular location">
    <subcellularLocation>
        <location evidence="1 12">Cytoplasm</location>
    </subcellularLocation>
</comment>
<evidence type="ECO:0000256" key="8">
    <source>
        <dbReference type="ARBA" id="ARBA00022679"/>
    </source>
</evidence>
<evidence type="ECO:0000256" key="1">
    <source>
        <dbReference type="ARBA" id="ARBA00004496"/>
    </source>
</evidence>
<dbReference type="InterPro" id="IPR015947">
    <property type="entry name" value="PUA-like_sf"/>
</dbReference>
<evidence type="ECO:0000256" key="2">
    <source>
        <dbReference type="ARBA" id="ARBA00005528"/>
    </source>
</evidence>
<comment type="function">
    <text evidence="10 12">Specifically methylates the N3 position of the uracil ring of uridine 1498 (m3U1498) in 16S rRNA. Acts on the fully assembled 30S ribosomal subunit.</text>
</comment>
<dbReference type="InterPro" id="IPR029026">
    <property type="entry name" value="tRNA_m1G_MTases_N"/>
</dbReference>
<comment type="similarity">
    <text evidence="2 12">Belongs to the RNA methyltransferase RsmE family.</text>
</comment>
<keyword evidence="5 12" id="KW-0963">Cytoplasm</keyword>
<dbReference type="NCBIfam" id="NF008697">
    <property type="entry name" value="PRK11713.4-1"/>
    <property type="match status" value="1"/>
</dbReference>
<dbReference type="EC" id="2.1.1.193" evidence="3 12"/>